<dbReference type="AlphaFoldDB" id="A0A7W6VT32"/>
<dbReference type="Gene3D" id="1.10.10.60">
    <property type="entry name" value="Homeodomain-like"/>
    <property type="match status" value="1"/>
</dbReference>
<feature type="domain" description="HTH araC/xylS-type" evidence="5">
    <location>
        <begin position="209"/>
        <end position="306"/>
    </location>
</feature>
<protein>
    <submittedName>
        <fullName evidence="6">AraC-like DNA-binding protein</fullName>
    </submittedName>
</protein>
<dbReference type="InterPro" id="IPR018060">
    <property type="entry name" value="HTH_AraC"/>
</dbReference>
<dbReference type="PROSITE" id="PS00041">
    <property type="entry name" value="HTH_ARAC_FAMILY_1"/>
    <property type="match status" value="1"/>
</dbReference>
<keyword evidence="3" id="KW-0804">Transcription</keyword>
<dbReference type="PROSITE" id="PS01124">
    <property type="entry name" value="HTH_ARAC_FAMILY_2"/>
    <property type="match status" value="1"/>
</dbReference>
<accession>A0A7W6VT32</accession>
<name>A0A7W6VT32_9HYPH</name>
<evidence type="ECO:0000256" key="1">
    <source>
        <dbReference type="ARBA" id="ARBA00023015"/>
    </source>
</evidence>
<dbReference type="InterPro" id="IPR020449">
    <property type="entry name" value="Tscrpt_reg_AraC-type_HTH"/>
</dbReference>
<dbReference type="PANTHER" id="PTHR47894:SF4">
    <property type="entry name" value="HTH-TYPE TRANSCRIPTIONAL REGULATOR GADX"/>
    <property type="match status" value="1"/>
</dbReference>
<evidence type="ECO:0000259" key="5">
    <source>
        <dbReference type="PROSITE" id="PS01124"/>
    </source>
</evidence>
<dbReference type="SUPFAM" id="SSF46689">
    <property type="entry name" value="Homeodomain-like"/>
    <property type="match status" value="1"/>
</dbReference>
<sequence length="327" mass="35833">MPPAWLLSACGFGIPEHLVGGEAGDLMARSSGRRSDHPAGGEHMLDDVFPIPTRALIRQGGRACFHRLVTTSPLLIQVQSGTKIVMSDDKPLRLEAGDYGLLPDYRPLTMENIPKAPQKYQTLALPIPRQLFEDAYDRMGSVAVPSRPLPASTSSLPEEAAALFEYCCQPGNLERLPGAIAKARLMELVTWFALHGAVLGRCESSRLEDRLRQMIEADPAAAWTLAQAARLFNMSEATLRRRLSAENTGFSEILSDTRINRALALIQTTTLPMAQVALEVGYDSPSQFSARFKERFGVSPRHVRSGPEHFERIGAETEQSGADALAR</sequence>
<dbReference type="InterPro" id="IPR009057">
    <property type="entry name" value="Homeodomain-like_sf"/>
</dbReference>
<evidence type="ECO:0000313" key="7">
    <source>
        <dbReference type="Proteomes" id="UP000524492"/>
    </source>
</evidence>
<reference evidence="6 7" key="1">
    <citation type="submission" date="2020-08" db="EMBL/GenBank/DDBJ databases">
        <title>Genomic Encyclopedia of Type Strains, Phase IV (KMG-V): Genome sequencing to study the core and pangenomes of soil and plant-associated prokaryotes.</title>
        <authorList>
            <person name="Whitman W."/>
        </authorList>
    </citation>
    <scope>NUCLEOTIDE SEQUENCE [LARGE SCALE GENOMIC DNA]</scope>
    <source>
        <strain evidence="6 7">SEMIA 4074</strain>
    </source>
</reference>
<keyword evidence="7" id="KW-1185">Reference proteome</keyword>
<dbReference type="GO" id="GO:0003700">
    <property type="term" value="F:DNA-binding transcription factor activity"/>
    <property type="evidence" value="ECO:0007669"/>
    <property type="project" value="InterPro"/>
</dbReference>
<dbReference type="Proteomes" id="UP000524492">
    <property type="component" value="Unassembled WGS sequence"/>
</dbReference>
<dbReference type="SMART" id="SM00342">
    <property type="entry name" value="HTH_ARAC"/>
    <property type="match status" value="1"/>
</dbReference>
<dbReference type="PANTHER" id="PTHR47894">
    <property type="entry name" value="HTH-TYPE TRANSCRIPTIONAL REGULATOR GADX"/>
    <property type="match status" value="1"/>
</dbReference>
<evidence type="ECO:0000313" key="6">
    <source>
        <dbReference type="EMBL" id="MBB4196065.1"/>
    </source>
</evidence>
<dbReference type="EMBL" id="JACIFV010000045">
    <property type="protein sequence ID" value="MBB4196065.1"/>
    <property type="molecule type" value="Genomic_DNA"/>
</dbReference>
<evidence type="ECO:0000256" key="4">
    <source>
        <dbReference type="SAM" id="MobiDB-lite"/>
    </source>
</evidence>
<dbReference type="PRINTS" id="PR00032">
    <property type="entry name" value="HTHARAC"/>
</dbReference>
<dbReference type="Pfam" id="PF12833">
    <property type="entry name" value="HTH_18"/>
    <property type="match status" value="1"/>
</dbReference>
<comment type="caution">
    <text evidence="6">The sequence shown here is derived from an EMBL/GenBank/DDBJ whole genome shotgun (WGS) entry which is preliminary data.</text>
</comment>
<keyword evidence="1" id="KW-0805">Transcription regulation</keyword>
<dbReference type="InterPro" id="IPR018062">
    <property type="entry name" value="HTH_AraC-typ_CS"/>
</dbReference>
<dbReference type="GO" id="GO:0005829">
    <property type="term" value="C:cytosol"/>
    <property type="evidence" value="ECO:0007669"/>
    <property type="project" value="TreeGrafter"/>
</dbReference>
<feature type="region of interest" description="Disordered" evidence="4">
    <location>
        <begin position="303"/>
        <end position="327"/>
    </location>
</feature>
<proteinExistence type="predicted"/>
<evidence type="ECO:0000256" key="3">
    <source>
        <dbReference type="ARBA" id="ARBA00023163"/>
    </source>
</evidence>
<keyword evidence="2 6" id="KW-0238">DNA-binding</keyword>
<gene>
    <name evidence="6" type="ORF">GGD53_006271</name>
</gene>
<evidence type="ECO:0000256" key="2">
    <source>
        <dbReference type="ARBA" id="ARBA00023125"/>
    </source>
</evidence>
<organism evidence="6 7">
    <name type="scientific">Rhizobium aethiopicum</name>
    <dbReference type="NCBI Taxonomy" id="1138170"/>
    <lineage>
        <taxon>Bacteria</taxon>
        <taxon>Pseudomonadati</taxon>
        <taxon>Pseudomonadota</taxon>
        <taxon>Alphaproteobacteria</taxon>
        <taxon>Hyphomicrobiales</taxon>
        <taxon>Rhizobiaceae</taxon>
        <taxon>Rhizobium/Agrobacterium group</taxon>
        <taxon>Rhizobium</taxon>
    </lineage>
</organism>
<dbReference type="GO" id="GO:0000976">
    <property type="term" value="F:transcription cis-regulatory region binding"/>
    <property type="evidence" value="ECO:0007669"/>
    <property type="project" value="TreeGrafter"/>
</dbReference>
<feature type="compositionally biased region" description="Basic and acidic residues" evidence="4">
    <location>
        <begin position="305"/>
        <end position="315"/>
    </location>
</feature>